<evidence type="ECO:0000313" key="4">
    <source>
        <dbReference type="EMBL" id="MFB5191100.1"/>
    </source>
</evidence>
<dbReference type="EMBL" id="JBDXSU010000009">
    <property type="protein sequence ID" value="MFB5191100.1"/>
    <property type="molecule type" value="Genomic_DNA"/>
</dbReference>
<evidence type="ECO:0000259" key="3">
    <source>
        <dbReference type="PROSITE" id="PS51109"/>
    </source>
</evidence>
<dbReference type="PROSITE" id="PS51109">
    <property type="entry name" value="G5"/>
    <property type="match status" value="1"/>
</dbReference>
<feature type="signal peptide" evidence="2">
    <location>
        <begin position="1"/>
        <end position="29"/>
    </location>
</feature>
<accession>A0ABV5AGX4</accession>
<dbReference type="InterPro" id="IPR011098">
    <property type="entry name" value="G5_dom"/>
</dbReference>
<name>A0ABV5AGX4_9BACL</name>
<keyword evidence="5" id="KW-1185">Reference proteome</keyword>
<dbReference type="Pfam" id="PF07501">
    <property type="entry name" value="G5"/>
    <property type="match status" value="1"/>
</dbReference>
<proteinExistence type="predicted"/>
<dbReference type="PANTHER" id="PTHR39160">
    <property type="entry name" value="CELL WALL-BINDING PROTEIN YOCH"/>
    <property type="match status" value="1"/>
</dbReference>
<protein>
    <submittedName>
        <fullName evidence="4">3D domain-containing protein</fullName>
    </submittedName>
</protein>
<dbReference type="Proteomes" id="UP001579974">
    <property type="component" value="Unassembled WGS sequence"/>
</dbReference>
<feature type="chain" id="PRO_5046869550" evidence="2">
    <location>
        <begin position="30"/>
        <end position="328"/>
    </location>
</feature>
<dbReference type="InterPro" id="IPR010611">
    <property type="entry name" value="3D_dom"/>
</dbReference>
<dbReference type="Gene3D" id="2.20.230.10">
    <property type="entry name" value="Resuscitation-promoting factor rpfb"/>
    <property type="match status" value="1"/>
</dbReference>
<dbReference type="Pfam" id="PF06725">
    <property type="entry name" value="3D"/>
    <property type="match status" value="1"/>
</dbReference>
<dbReference type="CDD" id="cd14667">
    <property type="entry name" value="3D_containing_proteins"/>
    <property type="match status" value="1"/>
</dbReference>
<dbReference type="PANTHER" id="PTHR39160:SF4">
    <property type="entry name" value="RESUSCITATION-PROMOTING FACTOR RPFB"/>
    <property type="match status" value="1"/>
</dbReference>
<comment type="caution">
    <text evidence="4">The sequence shown here is derived from an EMBL/GenBank/DDBJ whole genome shotgun (WGS) entry which is preliminary data.</text>
</comment>
<dbReference type="SUPFAM" id="SSF50685">
    <property type="entry name" value="Barwin-like endoglucanases"/>
    <property type="match status" value="1"/>
</dbReference>
<dbReference type="InterPro" id="IPR036908">
    <property type="entry name" value="RlpA-like_sf"/>
</dbReference>
<dbReference type="InterPro" id="IPR059180">
    <property type="entry name" value="3D_YorM"/>
</dbReference>
<feature type="domain" description="G5" evidence="3">
    <location>
        <begin position="143"/>
        <end position="222"/>
    </location>
</feature>
<dbReference type="SMART" id="SM01208">
    <property type="entry name" value="G5"/>
    <property type="match status" value="1"/>
</dbReference>
<sequence>MRLPKSKAVYATAAAAITLLGGAATTYGAAFKTVTVQDSGQRKTLRGFCTGTVGQFLEKYGIHVNERERVSPALESPVRDDMTVKIEDPKSITINDRGHLVSISTFDKSVGQLLKDEGITLTTSDHVSVPVSSELSSGETLSIHSTSQKVSTETQEIPFQTIRRRTSELTSGHEQVVTHGVTGLLQVKTTSVYRDGHKVSQSITKHVVRNPVTSVVEVGTAPEVHHYTLASRSASPAGSLFKSSMTVLATAYCAGGLTASGQPAQPGVIAVDPRVIPLGTKVYVPGVGELVAADTGGAIVGNHIDICMSSEAAAESWGERTITIYILN</sequence>
<dbReference type="InterPro" id="IPR007137">
    <property type="entry name" value="DUF348"/>
</dbReference>
<evidence type="ECO:0000313" key="5">
    <source>
        <dbReference type="Proteomes" id="UP001579974"/>
    </source>
</evidence>
<organism evidence="4 5">
    <name type="scientific">Alicyclobacillus fastidiosus</name>
    <dbReference type="NCBI Taxonomy" id="392011"/>
    <lineage>
        <taxon>Bacteria</taxon>
        <taxon>Bacillati</taxon>
        <taxon>Bacillota</taxon>
        <taxon>Bacilli</taxon>
        <taxon>Bacillales</taxon>
        <taxon>Alicyclobacillaceae</taxon>
        <taxon>Alicyclobacillus</taxon>
    </lineage>
</organism>
<dbReference type="Pfam" id="PF03990">
    <property type="entry name" value="DUF348"/>
    <property type="match status" value="2"/>
</dbReference>
<gene>
    <name evidence="4" type="ORF">KKP3000_004604</name>
</gene>
<evidence type="ECO:0000256" key="1">
    <source>
        <dbReference type="ARBA" id="ARBA00022729"/>
    </source>
</evidence>
<evidence type="ECO:0000256" key="2">
    <source>
        <dbReference type="SAM" id="SignalP"/>
    </source>
</evidence>
<dbReference type="RefSeq" id="WP_275476558.1">
    <property type="nucleotide sequence ID" value="NZ_CP162940.1"/>
</dbReference>
<reference evidence="4 5" key="1">
    <citation type="journal article" date="2024" name="Int. J. Mol. Sci.">
        <title>Exploration of Alicyclobacillus spp. Genome in Search of Antibiotic Resistance.</title>
        <authorList>
            <person name="Bucka-Kolendo J."/>
            <person name="Kiousi D.E."/>
            <person name="Dekowska A."/>
            <person name="Mikolajczuk-Szczyrba A."/>
            <person name="Karadedos D.M."/>
            <person name="Michael P."/>
            <person name="Galanis A."/>
            <person name="Sokolowska B."/>
        </authorList>
    </citation>
    <scope>NUCLEOTIDE SEQUENCE [LARGE SCALE GENOMIC DNA]</scope>
    <source>
        <strain evidence="4 5">KKP 3000</strain>
    </source>
</reference>
<keyword evidence="1 2" id="KW-0732">Signal</keyword>
<dbReference type="InterPro" id="IPR051933">
    <property type="entry name" value="Resuscitation_pf_RpfB"/>
</dbReference>
<dbReference type="Gene3D" id="2.40.40.10">
    <property type="entry name" value="RlpA-like domain"/>
    <property type="match status" value="1"/>
</dbReference>